<dbReference type="SMART" id="SM00355">
    <property type="entry name" value="ZnF_C2H2"/>
    <property type="match status" value="2"/>
</dbReference>
<evidence type="ECO:0000256" key="2">
    <source>
        <dbReference type="SAM" id="MobiDB-lite"/>
    </source>
</evidence>
<evidence type="ECO:0000259" key="3">
    <source>
        <dbReference type="PROSITE" id="PS50157"/>
    </source>
</evidence>
<dbReference type="GO" id="GO:0008270">
    <property type="term" value="F:zinc ion binding"/>
    <property type="evidence" value="ECO:0007669"/>
    <property type="project" value="UniProtKB-KW"/>
</dbReference>
<feature type="compositionally biased region" description="Polar residues" evidence="2">
    <location>
        <begin position="45"/>
        <end position="55"/>
    </location>
</feature>
<sequence>MNNNNHIHMDLRVGFDEDFTIEGQSMPCSSASSSFSSASTASSSQDPFTPTSGRSTPGLRPMMIDHESVACGTSGGFGLTPPTSAFGGYFPNDVKADFPNYMNCGGLSATPSRKSSMPTNVMDFDYTSIMPTTLASQSNPTQSTNPQALGHYPFADQMTSSPLVFPTPPYPYDSNTCDVSATWAWPGDSPVSFFDRRDSPALSSPVKDLGLRERNNMTPSFLIRHGRRRLCVEEVQQKTSALQQVQQHGQRVHVKRERGHNIGITGPIVSVPRGNFYCQHPDCLAGNHKPYKRQEHLKRHTHSQHTITPKTKCEFCVKEFNRRDNYRQHLYLHTLQGRAITRTDYYPGAQAVYDAEMKRTKQRSQPKSKVAIPKRESKL</sequence>
<accession>A0AAI8VX41</accession>
<gene>
    <name evidence="4" type="ORF">KHLLAP_LOCUS12511</name>
</gene>
<dbReference type="AlphaFoldDB" id="A0AAI8VX41"/>
<comment type="caution">
    <text evidence="4">The sequence shown here is derived from an EMBL/GenBank/DDBJ whole genome shotgun (WGS) entry which is preliminary data.</text>
</comment>
<dbReference type="InterPro" id="IPR013087">
    <property type="entry name" value="Znf_C2H2_type"/>
</dbReference>
<organism evidence="4 5">
    <name type="scientific">Anthostomella pinea</name>
    <dbReference type="NCBI Taxonomy" id="933095"/>
    <lineage>
        <taxon>Eukaryota</taxon>
        <taxon>Fungi</taxon>
        <taxon>Dikarya</taxon>
        <taxon>Ascomycota</taxon>
        <taxon>Pezizomycotina</taxon>
        <taxon>Sordariomycetes</taxon>
        <taxon>Xylariomycetidae</taxon>
        <taxon>Xylariales</taxon>
        <taxon>Xylariaceae</taxon>
        <taxon>Anthostomella</taxon>
    </lineage>
</organism>
<feature type="compositionally biased region" description="Low complexity" evidence="2">
    <location>
        <begin position="30"/>
        <end position="44"/>
    </location>
</feature>
<dbReference type="Gene3D" id="3.30.160.60">
    <property type="entry name" value="Classic Zinc Finger"/>
    <property type="match status" value="1"/>
</dbReference>
<dbReference type="EMBL" id="CAUWAG010000018">
    <property type="protein sequence ID" value="CAJ2512043.1"/>
    <property type="molecule type" value="Genomic_DNA"/>
</dbReference>
<name>A0AAI8VX41_9PEZI</name>
<evidence type="ECO:0000256" key="1">
    <source>
        <dbReference type="PROSITE-ProRule" id="PRU00042"/>
    </source>
</evidence>
<keyword evidence="1" id="KW-0862">Zinc</keyword>
<dbReference type="PROSITE" id="PS50157">
    <property type="entry name" value="ZINC_FINGER_C2H2_2"/>
    <property type="match status" value="1"/>
</dbReference>
<keyword evidence="1" id="KW-0479">Metal-binding</keyword>
<reference evidence="4" key="1">
    <citation type="submission" date="2023-10" db="EMBL/GenBank/DDBJ databases">
        <authorList>
            <person name="Hackl T."/>
        </authorList>
    </citation>
    <scope>NUCLEOTIDE SEQUENCE</scope>
</reference>
<protein>
    <submittedName>
        <fullName evidence="4">Uu.00g076680.m01.CDS01</fullName>
    </submittedName>
</protein>
<evidence type="ECO:0000313" key="5">
    <source>
        <dbReference type="Proteomes" id="UP001295740"/>
    </source>
</evidence>
<feature type="region of interest" description="Disordered" evidence="2">
    <location>
        <begin position="30"/>
        <end position="58"/>
    </location>
</feature>
<dbReference type="PROSITE" id="PS00028">
    <property type="entry name" value="ZINC_FINGER_C2H2_1"/>
    <property type="match status" value="1"/>
</dbReference>
<dbReference type="Proteomes" id="UP001295740">
    <property type="component" value="Unassembled WGS sequence"/>
</dbReference>
<evidence type="ECO:0000313" key="4">
    <source>
        <dbReference type="EMBL" id="CAJ2512043.1"/>
    </source>
</evidence>
<keyword evidence="5" id="KW-1185">Reference proteome</keyword>
<proteinExistence type="predicted"/>
<feature type="domain" description="C2H2-type" evidence="3">
    <location>
        <begin position="311"/>
        <end position="338"/>
    </location>
</feature>
<keyword evidence="1" id="KW-0863">Zinc-finger</keyword>
<feature type="region of interest" description="Disordered" evidence="2">
    <location>
        <begin position="356"/>
        <end position="379"/>
    </location>
</feature>